<sequence>MRHAAIAAEFCTCDLGNAATAATRRLQGIAALLAKPCASDIAGIAFHAIILGGCGRTPGILLDAALAAVLAAVWRIVAAAMVSKAQQVFEKAHFLLLCGCTYVCMAPFKTL</sequence>
<evidence type="ECO:0000313" key="3">
    <source>
        <dbReference type="Proteomes" id="UP000072421"/>
    </source>
</evidence>
<name>A0A127PD17_9BURK</name>
<proteinExistence type="predicted"/>
<protein>
    <submittedName>
        <fullName evidence="2">Uncharacterized protein</fullName>
    </submittedName>
</protein>
<keyword evidence="1" id="KW-1133">Transmembrane helix</keyword>
<reference evidence="2 3" key="1">
    <citation type="submission" date="2015-11" db="EMBL/GenBank/DDBJ databases">
        <title>Exploring the genomic traits of fungus-feeding bacterial genus Collimonas.</title>
        <authorList>
            <person name="Song C."/>
            <person name="Schmidt R."/>
            <person name="de Jager V."/>
            <person name="Krzyzanowska D."/>
            <person name="Jongedijk E."/>
            <person name="Cankar K."/>
            <person name="Beekwilder J."/>
            <person name="van Veen A."/>
            <person name="de Boer W."/>
            <person name="van Veen J.A."/>
            <person name="Garbeva P."/>
        </authorList>
    </citation>
    <scope>NUCLEOTIDE SEQUENCE [LARGE SCALE GENOMIC DNA]</scope>
    <source>
        <strain evidence="2 3">Ter6</strain>
    </source>
</reference>
<evidence type="ECO:0000256" key="1">
    <source>
        <dbReference type="SAM" id="Phobius"/>
    </source>
</evidence>
<keyword evidence="1" id="KW-0812">Transmembrane</keyword>
<dbReference type="Proteomes" id="UP000072421">
    <property type="component" value="Chromosome"/>
</dbReference>
<feature type="transmembrane region" description="Helical" evidence="1">
    <location>
        <begin position="60"/>
        <end position="80"/>
    </location>
</feature>
<accession>A0A127PD17</accession>
<gene>
    <name evidence="2" type="ORF">CFter6_3048</name>
</gene>
<dbReference type="AlphaFoldDB" id="A0A127PD17"/>
<keyword evidence="1" id="KW-0472">Membrane</keyword>
<dbReference type="EMBL" id="CP013232">
    <property type="protein sequence ID" value="AMO95702.1"/>
    <property type="molecule type" value="Genomic_DNA"/>
</dbReference>
<organism evidence="2">
    <name type="scientific">Collimonas fungivorans</name>
    <dbReference type="NCBI Taxonomy" id="158899"/>
    <lineage>
        <taxon>Bacteria</taxon>
        <taxon>Pseudomonadati</taxon>
        <taxon>Pseudomonadota</taxon>
        <taxon>Betaproteobacteria</taxon>
        <taxon>Burkholderiales</taxon>
        <taxon>Oxalobacteraceae</taxon>
        <taxon>Collimonas</taxon>
    </lineage>
</organism>
<evidence type="ECO:0000313" key="2">
    <source>
        <dbReference type="EMBL" id="AMO95702.1"/>
    </source>
</evidence>